<reference evidence="7 8" key="1">
    <citation type="submission" date="2020-07" db="EMBL/GenBank/DDBJ databases">
        <title>Sequencing the genomes of 1000 actinobacteria strains.</title>
        <authorList>
            <person name="Klenk H.-P."/>
        </authorList>
    </citation>
    <scope>NUCLEOTIDE SEQUENCE [LARGE SCALE GENOMIC DNA]</scope>
    <source>
        <strain evidence="7 8">DSM 104001</strain>
    </source>
</reference>
<dbReference type="Gene3D" id="3.30.565.10">
    <property type="entry name" value="Histidine kinase-like ATPase, C-terminal domain"/>
    <property type="match status" value="1"/>
</dbReference>
<keyword evidence="8" id="KW-1185">Reference proteome</keyword>
<proteinExistence type="predicted"/>
<feature type="coiled-coil region" evidence="4">
    <location>
        <begin position="393"/>
        <end position="420"/>
    </location>
</feature>
<keyword evidence="1" id="KW-0808">Transferase</keyword>
<dbReference type="Gene3D" id="3.30.450.40">
    <property type="match status" value="2"/>
</dbReference>
<dbReference type="Pfam" id="PF02518">
    <property type="entry name" value="HATPase_c"/>
    <property type="match status" value="1"/>
</dbReference>
<dbReference type="PANTHER" id="PTHR24421">
    <property type="entry name" value="NITRATE/NITRITE SENSOR PROTEIN NARX-RELATED"/>
    <property type="match status" value="1"/>
</dbReference>
<dbReference type="Pfam" id="PF07730">
    <property type="entry name" value="HisKA_3"/>
    <property type="match status" value="1"/>
</dbReference>
<gene>
    <name evidence="7" type="ORF">GGQ55_001393</name>
</gene>
<dbReference type="InterPro" id="IPR003018">
    <property type="entry name" value="GAF"/>
</dbReference>
<dbReference type="SUPFAM" id="SSF55781">
    <property type="entry name" value="GAF domain-like"/>
    <property type="match status" value="2"/>
</dbReference>
<dbReference type="AlphaFoldDB" id="A0A853CAX0"/>
<keyword evidence="3" id="KW-0902">Two-component regulatory system</keyword>
<keyword evidence="4" id="KW-0175">Coiled coil</keyword>
<dbReference type="RefSeq" id="WP_366488901.1">
    <property type="nucleotide sequence ID" value="NZ_JACBZT010000001.1"/>
</dbReference>
<evidence type="ECO:0000313" key="7">
    <source>
        <dbReference type="EMBL" id="NYJ05115.1"/>
    </source>
</evidence>
<name>A0A853CAX0_9ACTN</name>
<evidence type="ECO:0000256" key="1">
    <source>
        <dbReference type="ARBA" id="ARBA00022679"/>
    </source>
</evidence>
<evidence type="ECO:0000256" key="3">
    <source>
        <dbReference type="ARBA" id="ARBA00023012"/>
    </source>
</evidence>
<evidence type="ECO:0000259" key="5">
    <source>
        <dbReference type="SMART" id="SM00065"/>
    </source>
</evidence>
<dbReference type="SMART" id="SM00065">
    <property type="entry name" value="GAF"/>
    <property type="match status" value="1"/>
</dbReference>
<dbReference type="Pfam" id="PF13185">
    <property type="entry name" value="GAF_2"/>
    <property type="match status" value="1"/>
</dbReference>
<accession>A0A853CAX0</accession>
<dbReference type="Proteomes" id="UP000541969">
    <property type="component" value="Unassembled WGS sequence"/>
</dbReference>
<organism evidence="7 8">
    <name type="scientific">Petropleomorpha daqingensis</name>
    <dbReference type="NCBI Taxonomy" id="2026353"/>
    <lineage>
        <taxon>Bacteria</taxon>
        <taxon>Bacillati</taxon>
        <taxon>Actinomycetota</taxon>
        <taxon>Actinomycetes</taxon>
        <taxon>Geodermatophilales</taxon>
        <taxon>Geodermatophilaceae</taxon>
        <taxon>Petropleomorpha</taxon>
    </lineage>
</organism>
<protein>
    <submittedName>
        <fullName evidence="7">Signal transduction histidine kinase</fullName>
    </submittedName>
</protein>
<dbReference type="InterPro" id="IPR011712">
    <property type="entry name" value="Sig_transdc_His_kin_sub3_dim/P"/>
</dbReference>
<dbReference type="InterPro" id="IPR036890">
    <property type="entry name" value="HATPase_C_sf"/>
</dbReference>
<dbReference type="SMART" id="SM00387">
    <property type="entry name" value="HATPase_c"/>
    <property type="match status" value="1"/>
</dbReference>
<dbReference type="EMBL" id="JACBZT010000001">
    <property type="protein sequence ID" value="NYJ05115.1"/>
    <property type="molecule type" value="Genomic_DNA"/>
</dbReference>
<dbReference type="Gene3D" id="1.20.5.1930">
    <property type="match status" value="1"/>
</dbReference>
<feature type="domain" description="GAF" evidence="5">
    <location>
        <begin position="30"/>
        <end position="177"/>
    </location>
</feature>
<evidence type="ECO:0000256" key="2">
    <source>
        <dbReference type="ARBA" id="ARBA00022777"/>
    </source>
</evidence>
<dbReference type="InterPro" id="IPR029016">
    <property type="entry name" value="GAF-like_dom_sf"/>
</dbReference>
<evidence type="ECO:0000259" key="6">
    <source>
        <dbReference type="SMART" id="SM00387"/>
    </source>
</evidence>
<dbReference type="CDD" id="cd16917">
    <property type="entry name" value="HATPase_UhpB-NarQ-NarX-like"/>
    <property type="match status" value="1"/>
</dbReference>
<dbReference type="GO" id="GO:0016020">
    <property type="term" value="C:membrane"/>
    <property type="evidence" value="ECO:0007669"/>
    <property type="project" value="InterPro"/>
</dbReference>
<dbReference type="InterPro" id="IPR050482">
    <property type="entry name" value="Sensor_HK_TwoCompSys"/>
</dbReference>
<evidence type="ECO:0000313" key="8">
    <source>
        <dbReference type="Proteomes" id="UP000541969"/>
    </source>
</evidence>
<sequence length="549" mass="58859">MTPPDVPEPRPGSDAPVLPAAVVTTATSGHLETTLHEVVRAAVDQVGAVFGALGVLSDGGRRLDRLVVVGADAAEAARISALADRQTVHQFVSAPAVLRWDQMDIDPERFGFPPGHPARGPFLAVPVRVGGALFGNLYLTQKDAAQPFTSADVEVVQALAGVAGLAIGNARAAEQAERGRRQFQAGTEIVTSLLSGAGEEDVMRAMADRVLELAEADLAGVLCPTDDDGVLVVAAAAGEDAADIEGVRIPLEATHVGNVHRSRRPTVIDDVGADPVLGRHAEVAVEITRHLGPGLMIPFEQPPTKGMVVAMRRRGREPFEVGPHHPLVAFVTRTALALELARSQARERRLQRQADRDRIARDLHDHVVQRIFATVLSLDRLSRSLEAGQPSIASRLGRTIDELEATIAEIRSAIFELHEDDVTAPSVRGRLSDVVRMVTEGSPLRRDLRLRGALDDLPREIVPDLVAVVRELVSNVVRHAAAKRVTVSVDVDDEVRVTVTDDGTGLPEVHARSGLANLADRAERRGGRLVVSSGPDGTEVRWTVPRPRR</sequence>
<dbReference type="SUPFAM" id="SSF55874">
    <property type="entry name" value="ATPase domain of HSP90 chaperone/DNA topoisomerase II/histidine kinase"/>
    <property type="match status" value="1"/>
</dbReference>
<dbReference type="InterPro" id="IPR003594">
    <property type="entry name" value="HATPase_dom"/>
</dbReference>
<keyword evidence="2 7" id="KW-0418">Kinase</keyword>
<dbReference type="GO" id="GO:0000155">
    <property type="term" value="F:phosphorelay sensor kinase activity"/>
    <property type="evidence" value="ECO:0007669"/>
    <property type="project" value="InterPro"/>
</dbReference>
<evidence type="ECO:0000256" key="4">
    <source>
        <dbReference type="SAM" id="Coils"/>
    </source>
</evidence>
<feature type="domain" description="Histidine kinase/HSP90-like ATPase" evidence="6">
    <location>
        <begin position="460"/>
        <end position="548"/>
    </location>
</feature>
<comment type="caution">
    <text evidence="7">The sequence shown here is derived from an EMBL/GenBank/DDBJ whole genome shotgun (WGS) entry which is preliminary data.</text>
</comment>
<dbReference type="PANTHER" id="PTHR24421:SF56">
    <property type="entry name" value="OXYGEN SENSOR HISTIDINE KINASE RESPONSE REGULATOR DOST"/>
    <property type="match status" value="1"/>
</dbReference>
<dbReference type="GO" id="GO:0046983">
    <property type="term" value="F:protein dimerization activity"/>
    <property type="evidence" value="ECO:0007669"/>
    <property type="project" value="InterPro"/>
</dbReference>